<keyword evidence="7 9" id="KW-0067">ATP-binding</keyword>
<feature type="binding site" evidence="9">
    <location>
        <position position="16"/>
    </location>
    <ligand>
        <name>ATP</name>
        <dbReference type="ChEBI" id="CHEBI:30616"/>
    </ligand>
</feature>
<evidence type="ECO:0000256" key="6">
    <source>
        <dbReference type="ARBA" id="ARBA00022777"/>
    </source>
</evidence>
<accession>A0ABR7R525</accession>
<feature type="binding site" evidence="9">
    <location>
        <position position="94"/>
    </location>
    <ligand>
        <name>substrate</name>
    </ligand>
</feature>
<keyword evidence="8 9" id="KW-0460">Magnesium</keyword>
<feature type="binding site" evidence="9">
    <location>
        <begin position="209"/>
        <end position="213"/>
    </location>
    <ligand>
        <name>ATP</name>
        <dbReference type="ChEBI" id="CHEBI:30616"/>
    </ligand>
</feature>
<dbReference type="InterPro" id="IPR023865">
    <property type="entry name" value="Aliphatic_acid_kinase_CS"/>
</dbReference>
<keyword evidence="4 9" id="KW-0479">Metal-binding</keyword>
<feature type="site" description="Transition state stabilizer" evidence="9">
    <location>
        <position position="182"/>
    </location>
</feature>
<dbReference type="PANTHER" id="PTHR21060:SF21">
    <property type="entry name" value="ACETATE KINASE"/>
    <property type="match status" value="1"/>
</dbReference>
<feature type="active site" description="Proton donor/acceptor" evidence="9">
    <location>
        <position position="151"/>
    </location>
</feature>
<feature type="binding site" evidence="9">
    <location>
        <position position="9"/>
    </location>
    <ligand>
        <name>Mg(2+)</name>
        <dbReference type="ChEBI" id="CHEBI:18420"/>
    </ligand>
</feature>
<dbReference type="PROSITE" id="PS01075">
    <property type="entry name" value="ACETATE_KINASE_1"/>
    <property type="match status" value="1"/>
</dbReference>
<keyword evidence="2 9" id="KW-0963">Cytoplasm</keyword>
<dbReference type="Gene3D" id="3.30.420.40">
    <property type="match status" value="2"/>
</dbReference>
<dbReference type="Pfam" id="PF00871">
    <property type="entry name" value="Acetate_kinase"/>
    <property type="match status" value="1"/>
</dbReference>
<comment type="subcellular location">
    <subcellularLocation>
        <location evidence="9">Cytoplasm</location>
    </subcellularLocation>
</comment>
<dbReference type="GO" id="GO:0008776">
    <property type="term" value="F:acetate kinase activity"/>
    <property type="evidence" value="ECO:0007669"/>
    <property type="project" value="UniProtKB-EC"/>
</dbReference>
<name>A0ABR7R525_9PROT</name>
<protein>
    <recommendedName>
        <fullName evidence="9">Acetate kinase</fullName>
        <ecNumber evidence="9">2.7.2.1</ecNumber>
    </recommendedName>
    <alternativeName>
        <fullName evidence="9">Acetokinase</fullName>
    </alternativeName>
</protein>
<comment type="subunit">
    <text evidence="9">Homodimer.</text>
</comment>
<evidence type="ECO:0000256" key="9">
    <source>
        <dbReference type="HAMAP-Rule" id="MF_00020"/>
    </source>
</evidence>
<dbReference type="SUPFAM" id="SSF53067">
    <property type="entry name" value="Actin-like ATPase domain"/>
    <property type="match status" value="2"/>
</dbReference>
<evidence type="ECO:0000256" key="4">
    <source>
        <dbReference type="ARBA" id="ARBA00022723"/>
    </source>
</evidence>
<reference evidence="11 12" key="1">
    <citation type="journal article" date="2009" name="Int. J. Syst. Evol. Microbiol.">
        <title>Transfer of Teichococcus ludipueritiae and Muricoccus roseus to the genus Roseomonas, as Roseomonas ludipueritiae comb. nov. and Roseomonas rosea comb. nov., respectively, and emended description of the genus Roseomonas.</title>
        <authorList>
            <person name="Sanchez-Porro C."/>
            <person name="Gallego V."/>
            <person name="Busse H.J."/>
            <person name="Kampfer P."/>
            <person name="Ventosa A."/>
        </authorList>
    </citation>
    <scope>NUCLEOTIDE SEQUENCE [LARGE SCALE GENOMIC DNA]</scope>
    <source>
        <strain evidence="11 12">DSM 14915</strain>
    </source>
</reference>
<evidence type="ECO:0000256" key="1">
    <source>
        <dbReference type="ARBA" id="ARBA00008748"/>
    </source>
</evidence>
<feature type="binding site" evidence="9">
    <location>
        <position position="379"/>
    </location>
    <ligand>
        <name>Mg(2+)</name>
        <dbReference type="ChEBI" id="CHEBI:18420"/>
    </ligand>
</feature>
<evidence type="ECO:0000313" key="11">
    <source>
        <dbReference type="EMBL" id="MBC9176826.1"/>
    </source>
</evidence>
<keyword evidence="6 9" id="KW-0418">Kinase</keyword>
<dbReference type="PIRSF" id="PIRSF000722">
    <property type="entry name" value="Acetate_prop_kin"/>
    <property type="match status" value="1"/>
</dbReference>
<dbReference type="InterPro" id="IPR000890">
    <property type="entry name" value="Aliphatic_acid_kin_short-chain"/>
</dbReference>
<dbReference type="RefSeq" id="WP_187777967.1">
    <property type="nucleotide sequence ID" value="NZ_JACTUZ010000020.1"/>
</dbReference>
<evidence type="ECO:0000256" key="3">
    <source>
        <dbReference type="ARBA" id="ARBA00022679"/>
    </source>
</evidence>
<dbReference type="PANTHER" id="PTHR21060">
    <property type="entry name" value="ACETATE KINASE"/>
    <property type="match status" value="1"/>
</dbReference>
<dbReference type="NCBIfam" id="TIGR00016">
    <property type="entry name" value="ackA"/>
    <property type="match status" value="1"/>
</dbReference>
<dbReference type="HAMAP" id="MF_00020">
    <property type="entry name" value="Acetate_kinase"/>
    <property type="match status" value="1"/>
</dbReference>
<dbReference type="InterPro" id="IPR004372">
    <property type="entry name" value="Ac/propionate_kinase"/>
</dbReference>
<evidence type="ECO:0000256" key="7">
    <source>
        <dbReference type="ARBA" id="ARBA00022840"/>
    </source>
</evidence>
<evidence type="ECO:0000256" key="10">
    <source>
        <dbReference type="RuleBase" id="RU003835"/>
    </source>
</evidence>
<dbReference type="Proteomes" id="UP000603940">
    <property type="component" value="Unassembled WGS sequence"/>
</dbReference>
<keyword evidence="5 9" id="KW-0547">Nucleotide-binding</keyword>
<comment type="cofactor">
    <cofactor evidence="9">
        <name>Mg(2+)</name>
        <dbReference type="ChEBI" id="CHEBI:18420"/>
    </cofactor>
    <cofactor evidence="9">
        <name>Mn(2+)</name>
        <dbReference type="ChEBI" id="CHEBI:29035"/>
    </cofactor>
    <text evidence="9">Mg(2+). Can also accept Mn(2+).</text>
</comment>
<dbReference type="InterPro" id="IPR043129">
    <property type="entry name" value="ATPase_NBD"/>
</dbReference>
<keyword evidence="12" id="KW-1185">Reference proteome</keyword>
<evidence type="ECO:0000256" key="5">
    <source>
        <dbReference type="ARBA" id="ARBA00022741"/>
    </source>
</evidence>
<comment type="similarity">
    <text evidence="1 9 10">Belongs to the acetokinase family.</text>
</comment>
<sequence length="397" mass="42399">MMRTILVVNAGSSSTKFQLFEVGPAAALLRRLKGRLEGIGTEHPRLLAWDEKDASLADLTLQPDQAATGEAAQAVLGRWLATHLGGPPSAVGHRIVHGGSEFTKPVLIDEAVLTRLEALVQLAPLHQPHNLAPIRSIRSRVPQLPQVACFDTAFHASMPELARRFAIPESLYQKGVRRYGFHGLSYEFIASRLPAVAPEIAKGRVIVAHLGSGASACAMVGGRSVDSTMGFSTLDGLPMGTRPGQLDPGVVLYLARQGMAEWEVEHLLYHDSGLRGLSGLSGDVRDLLASPLPAAVMALEYFAYHTAQAFAALASSMGRLDGIVFTAGIGENAAMIRAMICQRCFWMGVKLDARRNVIHGPRISAPASTVPVYVIPTDEEQMVACHTLALLDAAGAP</sequence>
<evidence type="ECO:0000256" key="2">
    <source>
        <dbReference type="ARBA" id="ARBA00022490"/>
    </source>
</evidence>
<evidence type="ECO:0000256" key="8">
    <source>
        <dbReference type="ARBA" id="ARBA00022842"/>
    </source>
</evidence>
<comment type="catalytic activity">
    <reaction evidence="9">
        <text>acetate + ATP = acetyl phosphate + ADP</text>
        <dbReference type="Rhea" id="RHEA:11352"/>
        <dbReference type="ChEBI" id="CHEBI:22191"/>
        <dbReference type="ChEBI" id="CHEBI:30089"/>
        <dbReference type="ChEBI" id="CHEBI:30616"/>
        <dbReference type="ChEBI" id="CHEBI:456216"/>
        <dbReference type="EC" id="2.7.2.1"/>
    </reaction>
</comment>
<comment type="pathway">
    <text evidence="9">Metabolic intermediate biosynthesis; acetyl-CoA biosynthesis; acetyl-CoA from acetate: step 1/2.</text>
</comment>
<feature type="site" description="Transition state stabilizer" evidence="9">
    <location>
        <position position="242"/>
    </location>
</feature>
<dbReference type="EC" id="2.7.2.1" evidence="9"/>
<comment type="function">
    <text evidence="9">Catalyzes the formation of acetyl phosphate from acetate and ATP. Can also catalyze the reverse reaction.</text>
</comment>
<comment type="caution">
    <text evidence="11">The sequence shown here is derived from an EMBL/GenBank/DDBJ whole genome shotgun (WGS) entry which is preliminary data.</text>
</comment>
<feature type="binding site" evidence="9">
    <location>
        <begin position="283"/>
        <end position="285"/>
    </location>
    <ligand>
        <name>ATP</name>
        <dbReference type="ChEBI" id="CHEBI:30616"/>
    </ligand>
</feature>
<dbReference type="PRINTS" id="PR00471">
    <property type="entry name" value="ACETATEKNASE"/>
</dbReference>
<proteinExistence type="inferred from homology"/>
<keyword evidence="3 9" id="KW-0808">Transferase</keyword>
<dbReference type="EMBL" id="JACTUZ010000020">
    <property type="protein sequence ID" value="MBC9176826.1"/>
    <property type="molecule type" value="Genomic_DNA"/>
</dbReference>
<dbReference type="PROSITE" id="PS01076">
    <property type="entry name" value="ACETATE_KINASE_2"/>
    <property type="match status" value="1"/>
</dbReference>
<gene>
    <name evidence="9" type="primary">ackA</name>
    <name evidence="11" type="ORF">IBL25_07715</name>
</gene>
<organism evidence="11 12">
    <name type="scientific">Pseudoroseomonas ludipueritiae</name>
    <dbReference type="NCBI Taxonomy" id="198093"/>
    <lineage>
        <taxon>Bacteria</taxon>
        <taxon>Pseudomonadati</taxon>
        <taxon>Pseudomonadota</taxon>
        <taxon>Alphaproteobacteria</taxon>
        <taxon>Acetobacterales</taxon>
        <taxon>Acetobacteraceae</taxon>
        <taxon>Pseudoroseomonas</taxon>
    </lineage>
</organism>
<feature type="binding site" evidence="9">
    <location>
        <begin position="328"/>
        <end position="332"/>
    </location>
    <ligand>
        <name>ATP</name>
        <dbReference type="ChEBI" id="CHEBI:30616"/>
    </ligand>
</feature>
<evidence type="ECO:0000313" key="12">
    <source>
        <dbReference type="Proteomes" id="UP000603940"/>
    </source>
</evidence>